<dbReference type="PROSITE" id="PS50994">
    <property type="entry name" value="INTEGRASE"/>
    <property type="match status" value="1"/>
</dbReference>
<dbReference type="Gene3D" id="3.30.420.10">
    <property type="entry name" value="Ribonuclease H-like superfamily/Ribonuclease H"/>
    <property type="match status" value="1"/>
</dbReference>
<feature type="region of interest" description="Disordered" evidence="4">
    <location>
        <begin position="1049"/>
        <end position="1100"/>
    </location>
</feature>
<dbReference type="EMBL" id="BKCJ010170138">
    <property type="protein sequence ID" value="GEY33629.1"/>
    <property type="molecule type" value="Genomic_DNA"/>
</dbReference>
<feature type="compositionally biased region" description="Polar residues" evidence="4">
    <location>
        <begin position="700"/>
        <end position="722"/>
    </location>
</feature>
<dbReference type="InterPro" id="IPR057670">
    <property type="entry name" value="SH3_retrovirus"/>
</dbReference>
<dbReference type="InterPro" id="IPR039537">
    <property type="entry name" value="Retrotran_Ty1/copia-like"/>
</dbReference>
<dbReference type="Pfam" id="PF07727">
    <property type="entry name" value="RVT_2"/>
    <property type="match status" value="1"/>
</dbReference>
<dbReference type="SUPFAM" id="SSF53098">
    <property type="entry name" value="Ribonuclease H-like"/>
    <property type="match status" value="1"/>
</dbReference>
<feature type="region of interest" description="Disordered" evidence="4">
    <location>
        <begin position="670"/>
        <end position="726"/>
    </location>
</feature>
<comment type="caution">
    <text evidence="6">The sequence shown here is derived from an EMBL/GenBank/DDBJ whole genome shotgun (WGS) entry which is preliminary data.</text>
</comment>
<accession>A0A699HKG2</accession>
<dbReference type="Pfam" id="PF25597">
    <property type="entry name" value="SH3_retrovirus"/>
    <property type="match status" value="1"/>
</dbReference>
<dbReference type="GO" id="GO:0046872">
    <property type="term" value="F:metal ion binding"/>
    <property type="evidence" value="ECO:0007669"/>
    <property type="project" value="UniProtKB-KW"/>
</dbReference>
<dbReference type="InterPro" id="IPR036397">
    <property type="entry name" value="RNaseH_sf"/>
</dbReference>
<evidence type="ECO:0000313" key="6">
    <source>
        <dbReference type="EMBL" id="GEY33629.1"/>
    </source>
</evidence>
<evidence type="ECO:0000256" key="3">
    <source>
        <dbReference type="SAM" id="Coils"/>
    </source>
</evidence>
<evidence type="ECO:0000256" key="1">
    <source>
        <dbReference type="ARBA" id="ARBA00022723"/>
    </source>
</evidence>
<dbReference type="InterPro" id="IPR001584">
    <property type="entry name" value="Integrase_cat-core"/>
</dbReference>
<evidence type="ECO:0000256" key="2">
    <source>
        <dbReference type="ARBA" id="ARBA00022801"/>
    </source>
</evidence>
<dbReference type="PANTHER" id="PTHR42648:SF32">
    <property type="entry name" value="RIBONUCLEASE H-LIKE DOMAIN, GAG-PRE-INTEGRASE DOMAIN PROTEIN-RELATED"/>
    <property type="match status" value="1"/>
</dbReference>
<feature type="domain" description="Integrase catalytic" evidence="5">
    <location>
        <begin position="441"/>
        <end position="534"/>
    </location>
</feature>
<keyword evidence="3" id="KW-0175">Coiled coil</keyword>
<dbReference type="InterPro" id="IPR013103">
    <property type="entry name" value="RVT_2"/>
</dbReference>
<organism evidence="6">
    <name type="scientific">Tanacetum cinerariifolium</name>
    <name type="common">Dalmatian daisy</name>
    <name type="synonym">Chrysanthemum cinerariifolium</name>
    <dbReference type="NCBI Taxonomy" id="118510"/>
    <lineage>
        <taxon>Eukaryota</taxon>
        <taxon>Viridiplantae</taxon>
        <taxon>Streptophyta</taxon>
        <taxon>Embryophyta</taxon>
        <taxon>Tracheophyta</taxon>
        <taxon>Spermatophyta</taxon>
        <taxon>Magnoliopsida</taxon>
        <taxon>eudicotyledons</taxon>
        <taxon>Gunneridae</taxon>
        <taxon>Pentapetalae</taxon>
        <taxon>asterids</taxon>
        <taxon>campanulids</taxon>
        <taxon>Asterales</taxon>
        <taxon>Asteraceae</taxon>
        <taxon>Asteroideae</taxon>
        <taxon>Anthemideae</taxon>
        <taxon>Anthemidinae</taxon>
        <taxon>Tanacetum</taxon>
    </lineage>
</organism>
<feature type="region of interest" description="Disordered" evidence="4">
    <location>
        <begin position="1241"/>
        <end position="1293"/>
    </location>
</feature>
<evidence type="ECO:0000259" key="5">
    <source>
        <dbReference type="PROSITE" id="PS50994"/>
    </source>
</evidence>
<dbReference type="InterPro" id="IPR012337">
    <property type="entry name" value="RNaseH-like_sf"/>
</dbReference>
<keyword evidence="2" id="KW-0378">Hydrolase</keyword>
<sequence length="1293" mass="144516">MSIDDLYNNFKIVEQEVKRIVTSSSSSGFQNMAFLSSPGSTNEVDTASIQVSTISTPVSTVSSHDNTANLSDATVYAFLANQPNGYFQQTGKKITINGSDNADTSSKAMVAIDVASFDWSYMADDEVPTNMALMAFSDSEVQNSKTCSNTFLKSFKTLKTQYDNLRIEFNKSEFDLATYKRGYGPKDSKSVCVATSNEIKKAHDPLIIEDKVSNSDEDESEDMVLKSDNIQHKPEQANQPRKREVRLVWNNAMRINNQNFSNSRRNFAPIVVLTKSGIVPINTTRQSSSRAAAPVSAVRPINTAASKPLVNVVNPRQNALQKSHSLSRRPFYQQTSLKNRNLNNNVNTAKANFVNTSKGNKVASAVEKQGINVVKSLACWVWRPKIKVQDHVSKNSGSYICKRFDYSTPQDDLKDQGYFNSGCSKHMIGNISYLTDFKEHDGGYVAFGGEAKGGKITEKGIKREYSVARNPQKNRVAERRNRTLIEAERTMLEDSKLPTTFWAEAVNTACYVQNRVLVVKPHFKTPYELFKGRSPALSFTRPFGRHVTILNTLDQLGKFDGKSDERIFVGYSIISKAFKVYNIRTRKVEENLHITFLENKPMITSGGPEWLFDIDALSKSMNYVPIPAGTNSSDFVGKGASFDAGQSSMETGPSQDYILMPLWKDNSLFDSSSQASDGHNKDKHGLSQASKSDNQERPNAKSSTKTVNTARPVNTATPTYADNANDPLMLDLEDDRIFDDAYDDRDEGAEADYNNLETVILAILYGTIEEEVYISQPLGFVDPEFPDRVYKVEKALYGLHQASRAWLISWQCKKQTIVANSTTKAEYIAASNCCGQTKHHFIRDSYEKRLIEMVKIHTGYNIADLLNKAFDVTRLVLLGSVSAAVSICIGVADRSFEERIYMKLYKKELAIPGKTTTSKELSNPLMAGSLPKTTLPTQLLQALIDRKKVVITKASIRHDLKLNDAKCTSCLPNAVIFEELARMGAKTTSWNEFHSSMAYAIICLTNNQKFNFSNDMSHQTETRFSEAVTPLFGTMMVQVIEEVGDLPIDVQDTPIPDAPSSSQPQRKHKPKRKEMKETKASPTVLHTEDHVSTPSNDPLPGVEDSMPLKELMVLCTNLSNKVLELENEVIEMKSSLKAKITELESRVEKLEEENSTAGGELNAANEEPVSAAPTNITTAQPTSLKVQVKDKGKLVKEPEVLMSKKAQIAIDEEVARKIEAEWNADMKDNIDWNEMDAERIIAPRKRTRKEKVEKDQTAKKQKGDELKHDNTEKQKLEEQQEAEELKRNLEIVP</sequence>
<gene>
    <name evidence="6" type="ORF">Tci_405603</name>
</gene>
<dbReference type="GO" id="GO:0003676">
    <property type="term" value="F:nucleic acid binding"/>
    <property type="evidence" value="ECO:0007669"/>
    <property type="project" value="InterPro"/>
</dbReference>
<name>A0A699HKG2_TANCI</name>
<reference evidence="6" key="1">
    <citation type="journal article" date="2019" name="Sci. Rep.">
        <title>Draft genome of Tanacetum cinerariifolium, the natural source of mosquito coil.</title>
        <authorList>
            <person name="Yamashiro T."/>
            <person name="Shiraishi A."/>
            <person name="Satake H."/>
            <person name="Nakayama K."/>
        </authorList>
    </citation>
    <scope>NUCLEOTIDE SEQUENCE</scope>
</reference>
<proteinExistence type="predicted"/>
<dbReference type="GO" id="GO:0016787">
    <property type="term" value="F:hydrolase activity"/>
    <property type="evidence" value="ECO:0007669"/>
    <property type="project" value="UniProtKB-KW"/>
</dbReference>
<dbReference type="CDD" id="cd09272">
    <property type="entry name" value="RNase_HI_RT_Ty1"/>
    <property type="match status" value="1"/>
</dbReference>
<dbReference type="PANTHER" id="PTHR42648">
    <property type="entry name" value="TRANSPOSASE, PUTATIVE-RELATED"/>
    <property type="match status" value="1"/>
</dbReference>
<feature type="compositionally biased region" description="Basic and acidic residues" evidence="4">
    <location>
        <begin position="1250"/>
        <end position="1293"/>
    </location>
</feature>
<keyword evidence="1" id="KW-0479">Metal-binding</keyword>
<feature type="coiled-coil region" evidence="3">
    <location>
        <begin position="1108"/>
        <end position="1167"/>
    </location>
</feature>
<evidence type="ECO:0000256" key="4">
    <source>
        <dbReference type="SAM" id="MobiDB-lite"/>
    </source>
</evidence>
<protein>
    <submittedName>
        <fullName evidence="6">Retrovirus-related Pol polyprotein from transposon TNT 1-94</fullName>
    </submittedName>
</protein>
<dbReference type="GO" id="GO:0015074">
    <property type="term" value="P:DNA integration"/>
    <property type="evidence" value="ECO:0007669"/>
    <property type="project" value="InterPro"/>
</dbReference>